<feature type="compositionally biased region" description="Basic and acidic residues" evidence="1">
    <location>
        <begin position="230"/>
        <end position="246"/>
    </location>
</feature>
<feature type="domain" description="PWWP" evidence="2">
    <location>
        <begin position="15"/>
        <end position="84"/>
    </location>
</feature>
<evidence type="ECO:0000259" key="2">
    <source>
        <dbReference type="PROSITE" id="PS50812"/>
    </source>
</evidence>
<accession>A0A9W8TE23</accession>
<gene>
    <name evidence="3" type="ORF">NLJ89_g977</name>
</gene>
<dbReference type="SMART" id="SM00293">
    <property type="entry name" value="PWWP"/>
    <property type="match status" value="1"/>
</dbReference>
<dbReference type="Proteomes" id="UP001148786">
    <property type="component" value="Unassembled WGS sequence"/>
</dbReference>
<feature type="region of interest" description="Disordered" evidence="1">
    <location>
        <begin position="135"/>
        <end position="246"/>
    </location>
</feature>
<dbReference type="AlphaFoldDB" id="A0A9W8TE23"/>
<keyword evidence="4" id="KW-1185">Reference proteome</keyword>
<dbReference type="InterPro" id="IPR000313">
    <property type="entry name" value="PWWP_dom"/>
</dbReference>
<name>A0A9W8TE23_9AGAR</name>
<protein>
    <recommendedName>
        <fullName evidence="2">PWWP domain-containing protein</fullName>
    </recommendedName>
</protein>
<sequence>MKATQNMQYVKKYVVGDLVLGKVRGFPPCPGIVQDDSDLPPIFLNEKPLGREHSVESPFHCIMFFPKGDYQWLTQKDLAPLLPYQIDAFLADDSRKRCPYADIREGYVIARDPWKWMQELHERREKLLRQHELEENAQANQVEPIGDGDGGDQASKKRQCESDTEVQAKAKEVLRSEEEAGKPNKRRREQTHGANRGELEDGSEAHRAADEGDLGPSKEGAQPAAKKLKHVMDHDGDDSEHTSDSDPVKVCHWGFKLQKPFLSNNFVPTADARAMSSLVSLHSPQPLSVYTRSQEIIQDHILLSSKGKGKKKAMRPQMPDYVVELLKITEELNKTSAKVEFPPCNGPTSTLTPYEGCLGEGSLFSFFAQQDASKWAQFLPPSSDFEDWHHREGFALLPSQTVQYFSSQDYKGARNEWGHLEKKDIDGTEMS</sequence>
<dbReference type="OrthoDB" id="62853at2759"/>
<feature type="compositionally biased region" description="Basic and acidic residues" evidence="1">
    <location>
        <begin position="154"/>
        <end position="182"/>
    </location>
</feature>
<organism evidence="3 4">
    <name type="scientific">Agrocybe chaxingu</name>
    <dbReference type="NCBI Taxonomy" id="84603"/>
    <lineage>
        <taxon>Eukaryota</taxon>
        <taxon>Fungi</taxon>
        <taxon>Dikarya</taxon>
        <taxon>Basidiomycota</taxon>
        <taxon>Agaricomycotina</taxon>
        <taxon>Agaricomycetes</taxon>
        <taxon>Agaricomycetidae</taxon>
        <taxon>Agaricales</taxon>
        <taxon>Agaricineae</taxon>
        <taxon>Strophariaceae</taxon>
        <taxon>Agrocybe</taxon>
    </lineage>
</organism>
<dbReference type="SUPFAM" id="SSF63748">
    <property type="entry name" value="Tudor/PWWP/MBT"/>
    <property type="match status" value="1"/>
</dbReference>
<dbReference type="PROSITE" id="PS50812">
    <property type="entry name" value="PWWP"/>
    <property type="match status" value="1"/>
</dbReference>
<dbReference type="Pfam" id="PF00855">
    <property type="entry name" value="PWWP"/>
    <property type="match status" value="1"/>
</dbReference>
<comment type="caution">
    <text evidence="3">The sequence shown here is derived from an EMBL/GenBank/DDBJ whole genome shotgun (WGS) entry which is preliminary data.</text>
</comment>
<feature type="compositionally biased region" description="Basic and acidic residues" evidence="1">
    <location>
        <begin position="195"/>
        <end position="210"/>
    </location>
</feature>
<reference evidence="3" key="1">
    <citation type="submission" date="2022-07" db="EMBL/GenBank/DDBJ databases">
        <title>Genome Sequence of Agrocybe chaxingu.</title>
        <authorList>
            <person name="Buettner E."/>
        </authorList>
    </citation>
    <scope>NUCLEOTIDE SEQUENCE</scope>
    <source>
        <strain evidence="3">MP-N11</strain>
    </source>
</reference>
<proteinExistence type="predicted"/>
<evidence type="ECO:0000313" key="3">
    <source>
        <dbReference type="EMBL" id="KAJ3516673.1"/>
    </source>
</evidence>
<dbReference type="Gene3D" id="2.30.30.140">
    <property type="match status" value="1"/>
</dbReference>
<evidence type="ECO:0000313" key="4">
    <source>
        <dbReference type="Proteomes" id="UP001148786"/>
    </source>
</evidence>
<evidence type="ECO:0000256" key="1">
    <source>
        <dbReference type="SAM" id="MobiDB-lite"/>
    </source>
</evidence>
<dbReference type="EMBL" id="JANKHO010000046">
    <property type="protein sequence ID" value="KAJ3516673.1"/>
    <property type="molecule type" value="Genomic_DNA"/>
</dbReference>